<name>A0A7G6U4T0_9BRAD</name>
<dbReference type="InterPro" id="IPR036390">
    <property type="entry name" value="WH_DNA-bd_sf"/>
</dbReference>
<dbReference type="InterPro" id="IPR000835">
    <property type="entry name" value="HTH_MarR-typ"/>
</dbReference>
<dbReference type="RefSeq" id="WP_158596735.1">
    <property type="nucleotide sequence ID" value="NZ_CP050292.1"/>
</dbReference>
<sequence>MKVEPTISRPQLMVDGSDRAFRQFVHDTLAFSARLQAVRGQLGAVIGLSGTQYTVLIAIAHLSGTDEKIGVNQVAEHLHFSGAFITIEINKLVSNGLVEKETDEEDRRRVILTITPKARALLNELAPVQRPVNDMLFRSMSAADFERTRKLMSEMVDAADEAIRLLDYNAPASVARQTK</sequence>
<dbReference type="Proteomes" id="UP000515291">
    <property type="component" value="Chromosome"/>
</dbReference>
<reference evidence="2" key="1">
    <citation type="journal article" date="2020" name="Mol. Plant Microbe">
        <title>Rhizobial microsymbionts of the narrowly endemic Oxytropis species growing in Kamchatka are characterized by significant genetic diversity and possess a set of genes that are associated with T3SS and T6SS secretion systems and can affect the development of symbiosis.</title>
        <authorList>
            <person name="Safronova V."/>
            <person name="Guro P."/>
            <person name="Sazanova A."/>
            <person name="Kuznetsova I."/>
            <person name="Belimov A."/>
            <person name="Yakubov V."/>
            <person name="Chirak E."/>
            <person name="Afonin A."/>
            <person name="Gogolev Y."/>
            <person name="Andronov E."/>
            <person name="Tikhonovich I."/>
        </authorList>
    </citation>
    <scope>NUCLEOTIDE SEQUENCE [LARGE SCALE GENOMIC DNA]</scope>
    <source>
        <strain evidence="2">581</strain>
    </source>
</reference>
<dbReference type="GO" id="GO:0006950">
    <property type="term" value="P:response to stress"/>
    <property type="evidence" value="ECO:0007669"/>
    <property type="project" value="TreeGrafter"/>
</dbReference>
<accession>A0A7G6U4T0</accession>
<dbReference type="GO" id="GO:0003700">
    <property type="term" value="F:DNA-binding transcription factor activity"/>
    <property type="evidence" value="ECO:0007669"/>
    <property type="project" value="InterPro"/>
</dbReference>
<dbReference type="PANTHER" id="PTHR33164:SF43">
    <property type="entry name" value="HTH-TYPE TRANSCRIPTIONAL REPRESSOR YETL"/>
    <property type="match status" value="1"/>
</dbReference>
<dbReference type="PROSITE" id="PS50995">
    <property type="entry name" value="HTH_MARR_2"/>
    <property type="match status" value="1"/>
</dbReference>
<evidence type="ECO:0000313" key="2">
    <source>
        <dbReference type="Proteomes" id="UP000515291"/>
    </source>
</evidence>
<dbReference type="KEGG" id="trb:HB776_24565"/>
<protein>
    <submittedName>
        <fullName evidence="1">Winged helix-turn-helix transcriptional regulator</fullName>
    </submittedName>
</protein>
<dbReference type="AlphaFoldDB" id="A0A7G6U4T0"/>
<evidence type="ECO:0000313" key="1">
    <source>
        <dbReference type="EMBL" id="QND74012.1"/>
    </source>
</evidence>
<dbReference type="SMART" id="SM00347">
    <property type="entry name" value="HTH_MARR"/>
    <property type="match status" value="1"/>
</dbReference>
<organism evidence="1 2">
    <name type="scientific">Tardiphaga robiniae</name>
    <dbReference type="NCBI Taxonomy" id="943830"/>
    <lineage>
        <taxon>Bacteria</taxon>
        <taxon>Pseudomonadati</taxon>
        <taxon>Pseudomonadota</taxon>
        <taxon>Alphaproteobacteria</taxon>
        <taxon>Hyphomicrobiales</taxon>
        <taxon>Nitrobacteraceae</taxon>
        <taxon>Tardiphaga</taxon>
    </lineage>
</organism>
<gene>
    <name evidence="1" type="ORF">HB776_24565</name>
</gene>
<dbReference type="PANTHER" id="PTHR33164">
    <property type="entry name" value="TRANSCRIPTIONAL REGULATOR, MARR FAMILY"/>
    <property type="match status" value="1"/>
</dbReference>
<dbReference type="InterPro" id="IPR036388">
    <property type="entry name" value="WH-like_DNA-bd_sf"/>
</dbReference>
<dbReference type="SUPFAM" id="SSF46785">
    <property type="entry name" value="Winged helix' DNA-binding domain"/>
    <property type="match status" value="1"/>
</dbReference>
<dbReference type="EMBL" id="CP050292">
    <property type="protein sequence ID" value="QND74012.1"/>
    <property type="molecule type" value="Genomic_DNA"/>
</dbReference>
<proteinExistence type="predicted"/>
<dbReference type="Gene3D" id="1.10.10.10">
    <property type="entry name" value="Winged helix-like DNA-binding domain superfamily/Winged helix DNA-binding domain"/>
    <property type="match status" value="1"/>
</dbReference>
<dbReference type="InterPro" id="IPR039422">
    <property type="entry name" value="MarR/SlyA-like"/>
</dbReference>
<dbReference type="Pfam" id="PF12802">
    <property type="entry name" value="MarR_2"/>
    <property type="match status" value="1"/>
</dbReference>